<feature type="transmembrane region" description="Helical" evidence="1">
    <location>
        <begin position="127"/>
        <end position="148"/>
    </location>
</feature>
<dbReference type="InterPro" id="IPR036938">
    <property type="entry name" value="PAP2/HPO_sf"/>
</dbReference>
<feature type="transmembrane region" description="Helical" evidence="1">
    <location>
        <begin position="6"/>
        <end position="29"/>
    </location>
</feature>
<keyword evidence="1" id="KW-0812">Transmembrane</keyword>
<evidence type="ECO:0000259" key="2">
    <source>
        <dbReference type="Pfam" id="PF01569"/>
    </source>
</evidence>
<feature type="transmembrane region" description="Helical" evidence="1">
    <location>
        <begin position="41"/>
        <end position="61"/>
    </location>
</feature>
<dbReference type="Pfam" id="PF01569">
    <property type="entry name" value="PAP2"/>
    <property type="match status" value="1"/>
</dbReference>
<feature type="domain" description="Phosphatidic acid phosphatase type 2/haloperoxidase" evidence="2">
    <location>
        <begin position="73"/>
        <end position="145"/>
    </location>
</feature>
<dbReference type="Proteomes" id="UP001237737">
    <property type="component" value="Unassembled WGS sequence"/>
</dbReference>
<name>A0ABT9STP5_9GAMM</name>
<dbReference type="Gene3D" id="1.20.144.10">
    <property type="entry name" value="Phosphatidic acid phosphatase type 2/haloperoxidase"/>
    <property type="match status" value="1"/>
</dbReference>
<keyword evidence="4" id="KW-1185">Reference proteome</keyword>
<evidence type="ECO:0000313" key="3">
    <source>
        <dbReference type="EMBL" id="MDQ0008369.1"/>
    </source>
</evidence>
<sequence length="208" mass="21959">MTIWTAITSFGDSALLLPLIAWIAICLLLPTPGWRDARRWAIAAAVCGGGVMLSKLLFMAWGIGPPGLNYTGFSGHTALAILVWPTLAGVLSLGGTRRQRLSMIGMGACIGAAVAVSRLVLKVHSPSEVWLGAILGAAVVTWFLRGLTPHEVTARSADPWRLALLGGGALAIGLVCYGRVFPSQHVLQDIALWLSGHSGVFTRRVELG</sequence>
<reference evidence="3 4" key="1">
    <citation type="submission" date="2023-07" db="EMBL/GenBank/DDBJ databases">
        <title>Sorghum-associated microbial communities from plants grown in Nebraska, USA.</title>
        <authorList>
            <person name="Schachtman D."/>
        </authorList>
    </citation>
    <scope>NUCLEOTIDE SEQUENCE [LARGE SCALE GENOMIC DNA]</scope>
    <source>
        <strain evidence="3 4">CC60</strain>
    </source>
</reference>
<feature type="transmembrane region" description="Helical" evidence="1">
    <location>
        <begin position="101"/>
        <end position="121"/>
    </location>
</feature>
<comment type="caution">
    <text evidence="3">The sequence shown here is derived from an EMBL/GenBank/DDBJ whole genome shotgun (WGS) entry which is preliminary data.</text>
</comment>
<proteinExistence type="predicted"/>
<dbReference type="InterPro" id="IPR000326">
    <property type="entry name" value="PAP2/HPO"/>
</dbReference>
<dbReference type="EMBL" id="JAUSSK010000001">
    <property type="protein sequence ID" value="MDQ0008369.1"/>
    <property type="molecule type" value="Genomic_DNA"/>
</dbReference>
<feature type="transmembrane region" description="Helical" evidence="1">
    <location>
        <begin position="73"/>
        <end position="94"/>
    </location>
</feature>
<dbReference type="SUPFAM" id="SSF48317">
    <property type="entry name" value="Acid phosphatase/Vanadium-dependent haloperoxidase"/>
    <property type="match status" value="1"/>
</dbReference>
<evidence type="ECO:0000256" key="1">
    <source>
        <dbReference type="SAM" id="Phobius"/>
    </source>
</evidence>
<protein>
    <submittedName>
        <fullName evidence="3">Membrane-associated phospholipid phosphatase</fullName>
    </submittedName>
</protein>
<keyword evidence="1" id="KW-1133">Transmembrane helix</keyword>
<feature type="transmembrane region" description="Helical" evidence="1">
    <location>
        <begin position="160"/>
        <end position="180"/>
    </location>
</feature>
<evidence type="ECO:0000313" key="4">
    <source>
        <dbReference type="Proteomes" id="UP001237737"/>
    </source>
</evidence>
<gene>
    <name evidence="3" type="ORF">J2T07_000528</name>
</gene>
<organism evidence="3 4">
    <name type="scientific">Luteibacter jiangsuensis</name>
    <dbReference type="NCBI Taxonomy" id="637577"/>
    <lineage>
        <taxon>Bacteria</taxon>
        <taxon>Pseudomonadati</taxon>
        <taxon>Pseudomonadota</taxon>
        <taxon>Gammaproteobacteria</taxon>
        <taxon>Lysobacterales</taxon>
        <taxon>Rhodanobacteraceae</taxon>
        <taxon>Luteibacter</taxon>
    </lineage>
</organism>
<accession>A0ABT9STP5</accession>
<dbReference type="RefSeq" id="WP_306847019.1">
    <property type="nucleotide sequence ID" value="NZ_JAUSSK010000001.1"/>
</dbReference>
<dbReference type="CDD" id="cd01610">
    <property type="entry name" value="PAP2_like"/>
    <property type="match status" value="1"/>
</dbReference>
<keyword evidence="1" id="KW-0472">Membrane</keyword>